<feature type="region of interest" description="Disordered" evidence="1">
    <location>
        <begin position="87"/>
        <end position="109"/>
    </location>
</feature>
<gene>
    <name evidence="2" type="ORF">THAOC_24147</name>
</gene>
<dbReference type="EMBL" id="AGNL01032557">
    <property type="protein sequence ID" value="EJK56035.1"/>
    <property type="molecule type" value="Genomic_DNA"/>
</dbReference>
<evidence type="ECO:0000313" key="2">
    <source>
        <dbReference type="EMBL" id="EJK56035.1"/>
    </source>
</evidence>
<proteinExistence type="predicted"/>
<organism evidence="2 3">
    <name type="scientific">Thalassiosira oceanica</name>
    <name type="common">Marine diatom</name>
    <dbReference type="NCBI Taxonomy" id="159749"/>
    <lineage>
        <taxon>Eukaryota</taxon>
        <taxon>Sar</taxon>
        <taxon>Stramenopiles</taxon>
        <taxon>Ochrophyta</taxon>
        <taxon>Bacillariophyta</taxon>
        <taxon>Coscinodiscophyceae</taxon>
        <taxon>Thalassiosirophycidae</taxon>
        <taxon>Thalassiosirales</taxon>
        <taxon>Thalassiosiraceae</taxon>
        <taxon>Thalassiosira</taxon>
    </lineage>
</organism>
<comment type="caution">
    <text evidence="2">The sequence shown here is derived from an EMBL/GenBank/DDBJ whole genome shotgun (WGS) entry which is preliminary data.</text>
</comment>
<keyword evidence="3" id="KW-1185">Reference proteome</keyword>
<evidence type="ECO:0000313" key="3">
    <source>
        <dbReference type="Proteomes" id="UP000266841"/>
    </source>
</evidence>
<name>K0RSN5_THAOC</name>
<evidence type="ECO:0000256" key="1">
    <source>
        <dbReference type="SAM" id="MobiDB-lite"/>
    </source>
</evidence>
<feature type="region of interest" description="Disordered" evidence="1">
    <location>
        <begin position="1"/>
        <end position="36"/>
    </location>
</feature>
<dbReference type="Proteomes" id="UP000266841">
    <property type="component" value="Unassembled WGS sequence"/>
</dbReference>
<feature type="non-terminal residue" evidence="2">
    <location>
        <position position="109"/>
    </location>
</feature>
<sequence>MQGASRRGWLGPAAPPAGPPLIENERKTGVDSAGTHTSTISTILTITIPWSDALANMLLSATSSNCASTTSAEALAVMLEKEQHSYQRCPPNPHVPLAEYTQDRPLLVN</sequence>
<protein>
    <submittedName>
        <fullName evidence="2">Uncharacterized protein</fullName>
    </submittedName>
</protein>
<reference evidence="2 3" key="1">
    <citation type="journal article" date="2012" name="Genome Biol.">
        <title>Genome and low-iron response of an oceanic diatom adapted to chronic iron limitation.</title>
        <authorList>
            <person name="Lommer M."/>
            <person name="Specht M."/>
            <person name="Roy A.S."/>
            <person name="Kraemer L."/>
            <person name="Andreson R."/>
            <person name="Gutowska M.A."/>
            <person name="Wolf J."/>
            <person name="Bergner S.V."/>
            <person name="Schilhabel M.B."/>
            <person name="Klostermeier U.C."/>
            <person name="Beiko R.G."/>
            <person name="Rosenstiel P."/>
            <person name="Hippler M."/>
            <person name="Laroche J."/>
        </authorList>
    </citation>
    <scope>NUCLEOTIDE SEQUENCE [LARGE SCALE GENOMIC DNA]</scope>
    <source>
        <strain evidence="2 3">CCMP1005</strain>
    </source>
</reference>
<accession>K0RSN5</accession>
<dbReference type="AlphaFoldDB" id="K0RSN5"/>